<evidence type="ECO:0000256" key="2">
    <source>
        <dbReference type="SAM" id="Phobius"/>
    </source>
</evidence>
<comment type="caution">
    <text evidence="3">The sequence shown here is derived from an EMBL/GenBank/DDBJ whole genome shotgun (WGS) entry which is preliminary data.</text>
</comment>
<evidence type="ECO:0008006" key="5">
    <source>
        <dbReference type="Google" id="ProtNLM"/>
    </source>
</evidence>
<dbReference type="AlphaFoldDB" id="A0A5C6EKI4"/>
<name>A0A5C6EKI4_9BACT</name>
<reference evidence="3 4" key="1">
    <citation type="submission" date="2019-02" db="EMBL/GenBank/DDBJ databases">
        <title>Deep-cultivation of Planctomycetes and their phenomic and genomic characterization uncovers novel biology.</title>
        <authorList>
            <person name="Wiegand S."/>
            <person name="Jogler M."/>
            <person name="Boedeker C."/>
            <person name="Pinto D."/>
            <person name="Vollmers J."/>
            <person name="Rivas-Marin E."/>
            <person name="Kohn T."/>
            <person name="Peeters S.H."/>
            <person name="Heuer A."/>
            <person name="Rast P."/>
            <person name="Oberbeckmann S."/>
            <person name="Bunk B."/>
            <person name="Jeske O."/>
            <person name="Meyerdierks A."/>
            <person name="Storesund J.E."/>
            <person name="Kallscheuer N."/>
            <person name="Luecker S."/>
            <person name="Lage O.M."/>
            <person name="Pohl T."/>
            <person name="Merkel B.J."/>
            <person name="Hornburger P."/>
            <person name="Mueller R.-W."/>
            <person name="Bruemmer F."/>
            <person name="Labrenz M."/>
            <person name="Spormann A.M."/>
            <person name="Op Den Camp H."/>
            <person name="Overmann J."/>
            <person name="Amann R."/>
            <person name="Jetten M.S.M."/>
            <person name="Mascher T."/>
            <person name="Medema M.H."/>
            <person name="Devos D.P."/>
            <person name="Kaster A.-K."/>
            <person name="Ovreas L."/>
            <person name="Rohde M."/>
            <person name="Galperin M.Y."/>
            <person name="Jogler C."/>
        </authorList>
    </citation>
    <scope>NUCLEOTIDE SEQUENCE [LARGE SCALE GENOMIC DNA]</scope>
    <source>
        <strain evidence="3 4">Poly51</strain>
    </source>
</reference>
<feature type="region of interest" description="Disordered" evidence="1">
    <location>
        <begin position="1"/>
        <end position="26"/>
    </location>
</feature>
<dbReference type="EMBL" id="SJPW01000006">
    <property type="protein sequence ID" value="TWU48995.1"/>
    <property type="molecule type" value="Genomic_DNA"/>
</dbReference>
<feature type="compositionally biased region" description="Basic residues" evidence="1">
    <location>
        <begin position="1"/>
        <end position="15"/>
    </location>
</feature>
<keyword evidence="2" id="KW-0812">Transmembrane</keyword>
<dbReference type="Proteomes" id="UP000318288">
    <property type="component" value="Unassembled WGS sequence"/>
</dbReference>
<feature type="transmembrane region" description="Helical" evidence="2">
    <location>
        <begin position="36"/>
        <end position="55"/>
    </location>
</feature>
<gene>
    <name evidence="3" type="ORF">Poly51_48990</name>
</gene>
<evidence type="ECO:0000313" key="4">
    <source>
        <dbReference type="Proteomes" id="UP000318288"/>
    </source>
</evidence>
<evidence type="ECO:0000256" key="1">
    <source>
        <dbReference type="SAM" id="MobiDB-lite"/>
    </source>
</evidence>
<dbReference type="Gene3D" id="2.60.40.10">
    <property type="entry name" value="Immunoglobulins"/>
    <property type="match status" value="1"/>
</dbReference>
<proteinExistence type="predicted"/>
<keyword evidence="4" id="KW-1185">Reference proteome</keyword>
<protein>
    <recommendedName>
        <fullName evidence="5">DUF1573 domain-containing protein</fullName>
    </recommendedName>
</protein>
<keyword evidence="2" id="KW-1133">Transmembrane helix</keyword>
<evidence type="ECO:0000313" key="3">
    <source>
        <dbReference type="EMBL" id="TWU48995.1"/>
    </source>
</evidence>
<sequence length="185" mass="19780">MHRSGGGRVFSKSRRPPPPGDGKRYPTEIMNSLRSFRIIAVFALCLVLVVASIAIHNDVNHNLIPDTEAKPATRPSTVQPSAMLTVSLRDLGVVSMGTVVPNVATVKNTGNCGLRLRACSGGCRAPEFAAFRNALPAGATESLALRIRHDVPGTHESRAELYTDDPANPYLGFAFTYTILPQNGG</sequence>
<organism evidence="3 4">
    <name type="scientific">Rubripirellula tenax</name>
    <dbReference type="NCBI Taxonomy" id="2528015"/>
    <lineage>
        <taxon>Bacteria</taxon>
        <taxon>Pseudomonadati</taxon>
        <taxon>Planctomycetota</taxon>
        <taxon>Planctomycetia</taxon>
        <taxon>Pirellulales</taxon>
        <taxon>Pirellulaceae</taxon>
        <taxon>Rubripirellula</taxon>
    </lineage>
</organism>
<dbReference type="InterPro" id="IPR013783">
    <property type="entry name" value="Ig-like_fold"/>
</dbReference>
<accession>A0A5C6EKI4</accession>
<keyword evidence="2" id="KW-0472">Membrane</keyword>